<organism evidence="3 4">
    <name type="scientific">Orchesella dallaii</name>
    <dbReference type="NCBI Taxonomy" id="48710"/>
    <lineage>
        <taxon>Eukaryota</taxon>
        <taxon>Metazoa</taxon>
        <taxon>Ecdysozoa</taxon>
        <taxon>Arthropoda</taxon>
        <taxon>Hexapoda</taxon>
        <taxon>Collembola</taxon>
        <taxon>Entomobryomorpha</taxon>
        <taxon>Entomobryoidea</taxon>
        <taxon>Orchesellidae</taxon>
        <taxon>Orchesellinae</taxon>
        <taxon>Orchesella</taxon>
    </lineage>
</organism>
<accession>A0ABP1Q0P5</accession>
<evidence type="ECO:0000256" key="2">
    <source>
        <dbReference type="SAM" id="SignalP"/>
    </source>
</evidence>
<feature type="region of interest" description="Disordered" evidence="1">
    <location>
        <begin position="31"/>
        <end position="54"/>
    </location>
</feature>
<gene>
    <name evidence="3" type="ORF">ODALV1_LOCUS5990</name>
</gene>
<protein>
    <recommendedName>
        <fullName evidence="5">Secreted protein</fullName>
    </recommendedName>
</protein>
<keyword evidence="4" id="KW-1185">Reference proteome</keyword>
<keyword evidence="2" id="KW-0732">Signal</keyword>
<evidence type="ECO:0008006" key="5">
    <source>
        <dbReference type="Google" id="ProtNLM"/>
    </source>
</evidence>
<name>A0ABP1Q0P5_9HEXA</name>
<reference evidence="3 4" key="1">
    <citation type="submission" date="2024-08" db="EMBL/GenBank/DDBJ databases">
        <authorList>
            <person name="Cucini C."/>
            <person name="Frati F."/>
        </authorList>
    </citation>
    <scope>NUCLEOTIDE SEQUENCE [LARGE SCALE GENOMIC DNA]</scope>
</reference>
<sequence>MKSFTLSNFTHFQIMVILISVLLSIMSTANGVPSPHHHHDHSSEEMTTQTGTPCSQQQHCVHAEPCKKDDHHHCSPDQRCERQTTTDPCLVAPCPESVNSVCVQ</sequence>
<evidence type="ECO:0000313" key="4">
    <source>
        <dbReference type="Proteomes" id="UP001642540"/>
    </source>
</evidence>
<feature type="compositionally biased region" description="Polar residues" evidence="1">
    <location>
        <begin position="45"/>
        <end position="54"/>
    </location>
</feature>
<feature type="chain" id="PRO_5046374285" description="Secreted protein" evidence="2">
    <location>
        <begin position="32"/>
        <end position="104"/>
    </location>
</feature>
<dbReference type="Proteomes" id="UP001642540">
    <property type="component" value="Unassembled WGS sequence"/>
</dbReference>
<comment type="caution">
    <text evidence="3">The sequence shown here is derived from an EMBL/GenBank/DDBJ whole genome shotgun (WGS) entry which is preliminary data.</text>
</comment>
<evidence type="ECO:0000256" key="1">
    <source>
        <dbReference type="SAM" id="MobiDB-lite"/>
    </source>
</evidence>
<evidence type="ECO:0000313" key="3">
    <source>
        <dbReference type="EMBL" id="CAL8085055.1"/>
    </source>
</evidence>
<proteinExistence type="predicted"/>
<feature type="signal peptide" evidence="2">
    <location>
        <begin position="1"/>
        <end position="31"/>
    </location>
</feature>
<dbReference type="EMBL" id="CAXLJM020000019">
    <property type="protein sequence ID" value="CAL8085055.1"/>
    <property type="molecule type" value="Genomic_DNA"/>
</dbReference>